<protein>
    <submittedName>
        <fullName evidence="1">Uncharacterized protein</fullName>
    </submittedName>
</protein>
<comment type="caution">
    <text evidence="1">The sequence shown here is derived from an EMBL/GenBank/DDBJ whole genome shotgun (WGS) entry which is preliminary data.</text>
</comment>
<name>A0A6F9Y3Q5_9LACO</name>
<dbReference type="Proteomes" id="UP000494160">
    <property type="component" value="Unassembled WGS sequence"/>
</dbReference>
<gene>
    <name evidence="1" type="ORF">SN811_05250</name>
</gene>
<reference evidence="1" key="1">
    <citation type="submission" date="2019-10" db="EMBL/GenBank/DDBJ databases">
        <title>Lactobacillus agilis SN811 Whole Genome Sequencing Project.</title>
        <authorList>
            <person name="Suzuki S."/>
            <person name="Endo A."/>
            <person name="Maeno S."/>
            <person name="Shiwa Y."/>
            <person name="Matsutani M."/>
            <person name="Kajikawa A."/>
        </authorList>
    </citation>
    <scope>NUCLEOTIDE SEQUENCE</scope>
    <source>
        <strain evidence="1">SN811</strain>
    </source>
</reference>
<proteinExistence type="predicted"/>
<dbReference type="RefSeq" id="WP_172576979.1">
    <property type="nucleotide sequence ID" value="NZ_BLAP01000029.1"/>
</dbReference>
<dbReference type="AlphaFoldDB" id="A0A6F9Y3Q5"/>
<accession>A0A6F9Y3Q5</accession>
<evidence type="ECO:0000313" key="1">
    <source>
        <dbReference type="EMBL" id="GET12025.1"/>
    </source>
</evidence>
<sequence>MLTENDGTLVYTPQKNDNPWTSGEYDYYNFKKDLEEVENSGINYSVGKERLV</sequence>
<organism evidence="1">
    <name type="scientific">Ligilactobacillus agilis</name>
    <dbReference type="NCBI Taxonomy" id="1601"/>
    <lineage>
        <taxon>Bacteria</taxon>
        <taxon>Bacillati</taxon>
        <taxon>Bacillota</taxon>
        <taxon>Bacilli</taxon>
        <taxon>Lactobacillales</taxon>
        <taxon>Lactobacillaceae</taxon>
        <taxon>Ligilactobacillus</taxon>
    </lineage>
</organism>
<dbReference type="EMBL" id="BLAP01000029">
    <property type="protein sequence ID" value="GET12025.1"/>
    <property type="molecule type" value="Genomic_DNA"/>
</dbReference>